<evidence type="ECO:0008006" key="3">
    <source>
        <dbReference type="Google" id="ProtNLM"/>
    </source>
</evidence>
<dbReference type="STRING" id="1423811.FC72_GL001932"/>
<sequence length="75" mass="8567">MKKLQLSFKTAAGKRRDLVLNYVKDDLDPLVVKNAMDKITASKIFEKDTVQLFAEVASAKYVQRTETEIFKTKLS</sequence>
<evidence type="ECO:0000313" key="1">
    <source>
        <dbReference type="EMBL" id="KRK64877.1"/>
    </source>
</evidence>
<dbReference type="InterPro" id="IPR021321">
    <property type="entry name" value="DUF2922"/>
</dbReference>
<dbReference type="Pfam" id="PF11148">
    <property type="entry name" value="DUF2922"/>
    <property type="match status" value="1"/>
</dbReference>
<protein>
    <recommendedName>
        <fullName evidence="3">DUF2922 domain-containing protein</fullName>
    </recommendedName>
</protein>
<accession>A0A0R1IZY9</accession>
<proteinExistence type="predicted"/>
<name>A0A0R1IZY9_9LACO</name>
<keyword evidence="2" id="KW-1185">Reference proteome</keyword>
<dbReference type="Proteomes" id="UP000050929">
    <property type="component" value="Unassembled WGS sequence"/>
</dbReference>
<dbReference type="PATRIC" id="fig|1423811.3.peg.1976"/>
<dbReference type="AlphaFoldDB" id="A0A0R1IZY9"/>
<reference evidence="1 2" key="1">
    <citation type="journal article" date="2015" name="Genome Announc.">
        <title>Expanding the biotechnology potential of lactobacilli through comparative genomics of 213 strains and associated genera.</title>
        <authorList>
            <person name="Sun Z."/>
            <person name="Harris H.M."/>
            <person name="McCann A."/>
            <person name="Guo C."/>
            <person name="Argimon S."/>
            <person name="Zhang W."/>
            <person name="Yang X."/>
            <person name="Jeffery I.B."/>
            <person name="Cooney J.C."/>
            <person name="Kagawa T.F."/>
            <person name="Liu W."/>
            <person name="Song Y."/>
            <person name="Salvetti E."/>
            <person name="Wrobel A."/>
            <person name="Rasinkangas P."/>
            <person name="Parkhill J."/>
            <person name="Rea M.C."/>
            <person name="O'Sullivan O."/>
            <person name="Ritari J."/>
            <person name="Douillard F.P."/>
            <person name="Paul Ross R."/>
            <person name="Yang R."/>
            <person name="Briner A.E."/>
            <person name="Felis G.E."/>
            <person name="de Vos W.M."/>
            <person name="Barrangou R."/>
            <person name="Klaenhammer T.R."/>
            <person name="Caufield P.W."/>
            <person name="Cui Y."/>
            <person name="Zhang H."/>
            <person name="O'Toole P.W."/>
        </authorList>
    </citation>
    <scope>NUCLEOTIDE SEQUENCE [LARGE SCALE GENOMIC DNA]</scope>
    <source>
        <strain evidence="1 2">DSM 20183</strain>
    </source>
</reference>
<comment type="caution">
    <text evidence="1">The sequence shown here is derived from an EMBL/GenBank/DDBJ whole genome shotgun (WGS) entry which is preliminary data.</text>
</comment>
<dbReference type="EMBL" id="AZDG01000007">
    <property type="protein sequence ID" value="KRK64877.1"/>
    <property type="molecule type" value="Genomic_DNA"/>
</dbReference>
<organism evidence="1 2">
    <name type="scientific">Companilactobacillus tucceti DSM 20183</name>
    <dbReference type="NCBI Taxonomy" id="1423811"/>
    <lineage>
        <taxon>Bacteria</taxon>
        <taxon>Bacillati</taxon>
        <taxon>Bacillota</taxon>
        <taxon>Bacilli</taxon>
        <taxon>Lactobacillales</taxon>
        <taxon>Lactobacillaceae</taxon>
        <taxon>Companilactobacillus</taxon>
    </lineage>
</organism>
<dbReference type="RefSeq" id="WP_057765251.1">
    <property type="nucleotide sequence ID" value="NZ_AZDG01000007.1"/>
</dbReference>
<dbReference type="OrthoDB" id="2323347at2"/>
<evidence type="ECO:0000313" key="2">
    <source>
        <dbReference type="Proteomes" id="UP000050929"/>
    </source>
</evidence>
<gene>
    <name evidence="1" type="ORF">FC72_GL001932</name>
</gene>